<accession>A6G656</accession>
<keyword evidence="2" id="KW-1185">Reference proteome</keyword>
<dbReference type="AlphaFoldDB" id="A6G656"/>
<proteinExistence type="predicted"/>
<dbReference type="Proteomes" id="UP000005801">
    <property type="component" value="Unassembled WGS sequence"/>
</dbReference>
<dbReference type="EMBL" id="ABCS01000028">
    <property type="protein sequence ID" value="EDM78658.1"/>
    <property type="molecule type" value="Genomic_DNA"/>
</dbReference>
<reference evidence="1 2" key="1">
    <citation type="submission" date="2007-06" db="EMBL/GenBank/DDBJ databases">
        <authorList>
            <person name="Shimkets L."/>
            <person name="Ferriera S."/>
            <person name="Johnson J."/>
            <person name="Kravitz S."/>
            <person name="Beeson K."/>
            <person name="Sutton G."/>
            <person name="Rogers Y.-H."/>
            <person name="Friedman R."/>
            <person name="Frazier M."/>
            <person name="Venter J.C."/>
        </authorList>
    </citation>
    <scope>NUCLEOTIDE SEQUENCE [LARGE SCALE GENOMIC DNA]</scope>
    <source>
        <strain evidence="1 2">SIR-1</strain>
    </source>
</reference>
<gene>
    <name evidence="1" type="ORF">PPSIR1_29443</name>
</gene>
<sequence length="76" mass="8772">MTTDERERQERARQRRATWIVAPLADAPLPASECIDDRLEQLEQLRRAGCALAGIPYPEGPTPKHLRRRWPVERIG</sequence>
<evidence type="ECO:0000313" key="1">
    <source>
        <dbReference type="EMBL" id="EDM78658.1"/>
    </source>
</evidence>
<dbReference type="STRING" id="391625.PPSIR1_29443"/>
<evidence type="ECO:0000313" key="2">
    <source>
        <dbReference type="Proteomes" id="UP000005801"/>
    </source>
</evidence>
<name>A6G656_9BACT</name>
<organism evidence="1 2">
    <name type="scientific">Plesiocystis pacifica SIR-1</name>
    <dbReference type="NCBI Taxonomy" id="391625"/>
    <lineage>
        <taxon>Bacteria</taxon>
        <taxon>Pseudomonadati</taxon>
        <taxon>Myxococcota</taxon>
        <taxon>Polyangia</taxon>
        <taxon>Nannocystales</taxon>
        <taxon>Nannocystaceae</taxon>
        <taxon>Plesiocystis</taxon>
    </lineage>
</organism>
<protein>
    <submittedName>
        <fullName evidence="1">Uncharacterized protein</fullName>
    </submittedName>
</protein>
<comment type="caution">
    <text evidence="1">The sequence shown here is derived from an EMBL/GenBank/DDBJ whole genome shotgun (WGS) entry which is preliminary data.</text>
</comment>